<evidence type="ECO:0000259" key="2">
    <source>
        <dbReference type="Pfam" id="PF00535"/>
    </source>
</evidence>
<proteinExistence type="predicted"/>
<feature type="transmembrane region" description="Helical" evidence="1">
    <location>
        <begin position="270"/>
        <end position="291"/>
    </location>
</feature>
<dbReference type="GO" id="GO:0005886">
    <property type="term" value="C:plasma membrane"/>
    <property type="evidence" value="ECO:0007669"/>
    <property type="project" value="TreeGrafter"/>
</dbReference>
<dbReference type="EMBL" id="CP021255">
    <property type="protein sequence ID" value="AVD71485.1"/>
    <property type="molecule type" value="Genomic_DNA"/>
</dbReference>
<keyword evidence="4" id="KW-1185">Reference proteome</keyword>
<dbReference type="Proteomes" id="UP000239867">
    <property type="component" value="Chromosome"/>
</dbReference>
<dbReference type="PANTHER" id="PTHR48090">
    <property type="entry name" value="UNDECAPRENYL-PHOSPHATE 4-DEOXY-4-FORMAMIDO-L-ARABINOSE TRANSFERASE-RELATED"/>
    <property type="match status" value="1"/>
</dbReference>
<keyword evidence="1" id="KW-1133">Transmembrane helix</keyword>
<evidence type="ECO:0000313" key="4">
    <source>
        <dbReference type="Proteomes" id="UP000239867"/>
    </source>
</evidence>
<protein>
    <submittedName>
        <fullName evidence="3">Glycosyltransferase</fullName>
    </submittedName>
</protein>
<dbReference type="KEGG" id="deo:CAY53_08415"/>
<dbReference type="OrthoDB" id="9802649at2"/>
<organism evidence="3 4">
    <name type="scientific">Desulfobulbus oralis</name>
    <dbReference type="NCBI Taxonomy" id="1986146"/>
    <lineage>
        <taxon>Bacteria</taxon>
        <taxon>Pseudomonadati</taxon>
        <taxon>Thermodesulfobacteriota</taxon>
        <taxon>Desulfobulbia</taxon>
        <taxon>Desulfobulbales</taxon>
        <taxon>Desulfobulbaceae</taxon>
        <taxon>Desulfobulbus</taxon>
    </lineage>
</organism>
<evidence type="ECO:0000256" key="1">
    <source>
        <dbReference type="SAM" id="Phobius"/>
    </source>
</evidence>
<evidence type="ECO:0000313" key="3">
    <source>
        <dbReference type="EMBL" id="AVD71485.1"/>
    </source>
</evidence>
<dbReference type="GO" id="GO:0016740">
    <property type="term" value="F:transferase activity"/>
    <property type="evidence" value="ECO:0007669"/>
    <property type="project" value="UniProtKB-KW"/>
</dbReference>
<feature type="transmembrane region" description="Helical" evidence="1">
    <location>
        <begin position="231"/>
        <end position="258"/>
    </location>
</feature>
<gene>
    <name evidence="3" type="ORF">CAY53_08415</name>
</gene>
<dbReference type="Pfam" id="PF00535">
    <property type="entry name" value="Glycos_transf_2"/>
    <property type="match status" value="1"/>
</dbReference>
<dbReference type="CDD" id="cd04187">
    <property type="entry name" value="DPM1_like_bac"/>
    <property type="match status" value="1"/>
</dbReference>
<keyword evidence="1" id="KW-0812">Transmembrane</keyword>
<dbReference type="AlphaFoldDB" id="A0A2L1GP68"/>
<keyword evidence="1" id="KW-0472">Membrane</keyword>
<dbReference type="SUPFAM" id="SSF53448">
    <property type="entry name" value="Nucleotide-diphospho-sugar transferases"/>
    <property type="match status" value="1"/>
</dbReference>
<sequence>MIISLIVPCYNEECTVGIFYSEVLKIEHKINAEIEFIFINDGSQDATLDILKDLHQRDARVHYISFSRNFGKEAALLAGLEMASGDYVATMDVDLQDPPSLLPEMIEIITGKNPEGEYDCVATRRCTRKGEPLLRSFFSRAFYRIINRISSTQFVDGARDYRLMNRKVVNAIIGDREYNRFSKGIFSWVGFRTKWISYDNITRSAGLSKWSFFKLFKYSVEGILAYSTLPLYITSCLGILMCFLSFFVLLFIIFRALIFGDAVAGWPSMVSIMVFLNGTVLLCVGIIGLYISKIYLETKKRQIYIIKEKA</sequence>
<dbReference type="InterPro" id="IPR001173">
    <property type="entry name" value="Glyco_trans_2-like"/>
</dbReference>
<keyword evidence="3" id="KW-0808">Transferase</keyword>
<reference evidence="3 4" key="1">
    <citation type="journal article" date="2018" name="MBio">
        <title>Insights into the evolution of host association through the isolation and characterization of a novel human periodontal pathobiont, Desulfobulbus oralis.</title>
        <authorList>
            <person name="Cross K.L."/>
            <person name="Chirania P."/>
            <person name="Xiong W."/>
            <person name="Beall C.J."/>
            <person name="Elkins J.G."/>
            <person name="Giannone R.J."/>
            <person name="Griffen A.L."/>
            <person name="Guss A.M."/>
            <person name="Hettich R.L."/>
            <person name="Joshi S.S."/>
            <person name="Mokrzan E.M."/>
            <person name="Martin R.K."/>
            <person name="Zhulin I.B."/>
            <person name="Leys E.J."/>
            <person name="Podar M."/>
        </authorList>
    </citation>
    <scope>NUCLEOTIDE SEQUENCE [LARGE SCALE GENOMIC DNA]</scope>
    <source>
        <strain evidence="3 4">ORNL</strain>
    </source>
</reference>
<dbReference type="RefSeq" id="WP_104936738.1">
    <property type="nucleotide sequence ID" value="NZ_CP021255.1"/>
</dbReference>
<feature type="domain" description="Glycosyltransferase 2-like" evidence="2">
    <location>
        <begin position="4"/>
        <end position="171"/>
    </location>
</feature>
<accession>A0A2L1GP68</accession>
<dbReference type="PANTHER" id="PTHR48090:SF8">
    <property type="entry name" value="GLYCOSYLTRANSFERASE CSBB-RELATED"/>
    <property type="match status" value="1"/>
</dbReference>
<dbReference type="InterPro" id="IPR029044">
    <property type="entry name" value="Nucleotide-diphossugar_trans"/>
</dbReference>
<dbReference type="InterPro" id="IPR050256">
    <property type="entry name" value="Glycosyltransferase_2"/>
</dbReference>
<name>A0A2L1GP68_9BACT</name>
<dbReference type="Gene3D" id="3.90.550.10">
    <property type="entry name" value="Spore Coat Polysaccharide Biosynthesis Protein SpsA, Chain A"/>
    <property type="match status" value="1"/>
</dbReference>